<gene>
    <name evidence="4" type="primary">sadH_1</name>
    <name evidence="4" type="ORF">OPDIPICF_00430</name>
</gene>
<evidence type="ECO:0000313" key="4">
    <source>
        <dbReference type="EMBL" id="CAA0082575.1"/>
    </source>
</evidence>
<accession>A0A5S9N0T7</accession>
<sequence>MKNLNKKTALITGAGSGIGEQIALALAAKGCHVVVTDINIDNAERVAVDLRSRGTEAIALALDVADYDAFESVAEQAIAWKGCVDILVNNAGFMIGGSVSEIDMPMWHKITDVNVFGVVNGVKAFEQHMKRRGEGHIVNVASLFGLLHLPYVSTYAMTKAAVVGLTNALHGEMAAYGVGVTLVCPGSVSTKLVDNGSWADSKGGNFIPEMFAKYHTSDAVDIAAQIVKGIEKNKAQVMAGNDAKLISRLVRWVPGLFRWSSQKLGRELADQ</sequence>
<evidence type="ECO:0000256" key="3">
    <source>
        <dbReference type="RuleBase" id="RU000363"/>
    </source>
</evidence>
<dbReference type="PANTHER" id="PTHR44196:SF1">
    <property type="entry name" value="DEHYDROGENASE_REDUCTASE SDR FAMILY MEMBER 7B"/>
    <property type="match status" value="1"/>
</dbReference>
<dbReference type="PANTHER" id="PTHR44196">
    <property type="entry name" value="DEHYDROGENASE/REDUCTASE SDR FAMILY MEMBER 7B"/>
    <property type="match status" value="1"/>
</dbReference>
<dbReference type="Pfam" id="PF00106">
    <property type="entry name" value="adh_short"/>
    <property type="match status" value="1"/>
</dbReference>
<comment type="similarity">
    <text evidence="1 3">Belongs to the short-chain dehydrogenases/reductases (SDR) family.</text>
</comment>
<dbReference type="AlphaFoldDB" id="A0A5S9N0T7"/>
<protein>
    <submittedName>
        <fullName evidence="4">Oxidoreductase SadH</fullName>
        <ecNumber evidence="4">1.-.-.-</ecNumber>
    </submittedName>
</protein>
<dbReference type="InterPro" id="IPR020904">
    <property type="entry name" value="Sc_DH/Rdtase_CS"/>
</dbReference>
<dbReference type="SUPFAM" id="SSF51735">
    <property type="entry name" value="NAD(P)-binding Rossmann-fold domains"/>
    <property type="match status" value="1"/>
</dbReference>
<dbReference type="EC" id="1.-.-.-" evidence="4"/>
<dbReference type="GO" id="GO:0016020">
    <property type="term" value="C:membrane"/>
    <property type="evidence" value="ECO:0007669"/>
    <property type="project" value="TreeGrafter"/>
</dbReference>
<keyword evidence="2 4" id="KW-0560">Oxidoreductase</keyword>
<evidence type="ECO:0000313" key="5">
    <source>
        <dbReference type="Proteomes" id="UP000441399"/>
    </source>
</evidence>
<organism evidence="4 5">
    <name type="scientific">BD1-7 clade bacterium</name>
    <dbReference type="NCBI Taxonomy" id="2029982"/>
    <lineage>
        <taxon>Bacteria</taxon>
        <taxon>Pseudomonadati</taxon>
        <taxon>Pseudomonadota</taxon>
        <taxon>Gammaproteobacteria</taxon>
        <taxon>Cellvibrionales</taxon>
        <taxon>Spongiibacteraceae</taxon>
        <taxon>BD1-7 clade</taxon>
    </lineage>
</organism>
<dbReference type="Proteomes" id="UP000441399">
    <property type="component" value="Unassembled WGS sequence"/>
</dbReference>
<evidence type="ECO:0000256" key="2">
    <source>
        <dbReference type="ARBA" id="ARBA00023002"/>
    </source>
</evidence>
<dbReference type="OrthoDB" id="9804774at2"/>
<dbReference type="GO" id="GO:0016491">
    <property type="term" value="F:oxidoreductase activity"/>
    <property type="evidence" value="ECO:0007669"/>
    <property type="project" value="UniProtKB-KW"/>
</dbReference>
<name>A0A5S9N0T7_9GAMM</name>
<dbReference type="InterPro" id="IPR002347">
    <property type="entry name" value="SDR_fam"/>
</dbReference>
<reference evidence="4 5" key="1">
    <citation type="submission" date="2019-11" db="EMBL/GenBank/DDBJ databases">
        <authorList>
            <person name="Holert J."/>
        </authorList>
    </citation>
    <scope>NUCLEOTIDE SEQUENCE [LARGE SCALE GENOMIC DNA]</scope>
    <source>
        <strain evidence="4">SB11_3</strain>
    </source>
</reference>
<dbReference type="FunFam" id="3.40.50.720:FF:000084">
    <property type="entry name" value="Short-chain dehydrogenase reductase"/>
    <property type="match status" value="1"/>
</dbReference>
<dbReference type="PRINTS" id="PR00081">
    <property type="entry name" value="GDHRDH"/>
</dbReference>
<proteinExistence type="inferred from homology"/>
<evidence type="ECO:0000256" key="1">
    <source>
        <dbReference type="ARBA" id="ARBA00006484"/>
    </source>
</evidence>
<dbReference type="PROSITE" id="PS00061">
    <property type="entry name" value="ADH_SHORT"/>
    <property type="match status" value="1"/>
</dbReference>
<dbReference type="Gene3D" id="3.40.50.720">
    <property type="entry name" value="NAD(P)-binding Rossmann-like Domain"/>
    <property type="match status" value="1"/>
</dbReference>
<dbReference type="EMBL" id="CACSIO010000001">
    <property type="protein sequence ID" value="CAA0082575.1"/>
    <property type="molecule type" value="Genomic_DNA"/>
</dbReference>
<dbReference type="PRINTS" id="PR00080">
    <property type="entry name" value="SDRFAMILY"/>
</dbReference>
<keyword evidence="5" id="KW-1185">Reference proteome</keyword>
<dbReference type="InterPro" id="IPR036291">
    <property type="entry name" value="NAD(P)-bd_dom_sf"/>
</dbReference>